<comment type="caution">
    <text evidence="4">The sequence shown here is derived from an EMBL/GenBank/DDBJ whole genome shotgun (WGS) entry which is preliminary data.</text>
</comment>
<reference evidence="4 5" key="1">
    <citation type="submission" date="2019-06" db="EMBL/GenBank/DDBJ databases">
        <title>Draft genome of Aliikangiella marina GYP-15.</title>
        <authorList>
            <person name="Wang G."/>
        </authorList>
    </citation>
    <scope>NUCLEOTIDE SEQUENCE [LARGE SCALE GENOMIC DNA]</scope>
    <source>
        <strain evidence="4 5">GYP-15</strain>
    </source>
</reference>
<organism evidence="4 5">
    <name type="scientific">Aliikangiella marina</name>
    <dbReference type="NCBI Taxonomy" id="1712262"/>
    <lineage>
        <taxon>Bacteria</taxon>
        <taxon>Pseudomonadati</taxon>
        <taxon>Pseudomonadota</taxon>
        <taxon>Gammaproteobacteria</taxon>
        <taxon>Oceanospirillales</taxon>
        <taxon>Pleioneaceae</taxon>
        <taxon>Aliikangiella</taxon>
    </lineage>
</organism>
<evidence type="ECO:0000313" key="4">
    <source>
        <dbReference type="EMBL" id="TQV75297.1"/>
    </source>
</evidence>
<keyword evidence="3" id="KW-1005">Bacterial flagellum biogenesis</keyword>
<accession>A0A545TDJ7</accession>
<comment type="function">
    <text evidence="1">Required for the efficient initiation of filament assembly.</text>
</comment>
<dbReference type="RefSeq" id="WP_142941913.1">
    <property type="nucleotide sequence ID" value="NZ_VIKR01000002.1"/>
</dbReference>
<dbReference type="Gene3D" id="1.20.58.300">
    <property type="entry name" value="FlgN-like"/>
    <property type="match status" value="1"/>
</dbReference>
<dbReference type="GO" id="GO:0044780">
    <property type="term" value="P:bacterial-type flagellum assembly"/>
    <property type="evidence" value="ECO:0007669"/>
    <property type="project" value="InterPro"/>
</dbReference>
<evidence type="ECO:0000256" key="1">
    <source>
        <dbReference type="ARBA" id="ARBA00002397"/>
    </source>
</evidence>
<comment type="similarity">
    <text evidence="2">Belongs to the FlgN family.</text>
</comment>
<dbReference type="Pfam" id="PF05130">
    <property type="entry name" value="FlgN"/>
    <property type="match status" value="1"/>
</dbReference>
<protein>
    <submittedName>
        <fullName evidence="4">Flagellar protein FlgN</fullName>
    </submittedName>
</protein>
<evidence type="ECO:0000313" key="5">
    <source>
        <dbReference type="Proteomes" id="UP000317839"/>
    </source>
</evidence>
<keyword evidence="5" id="KW-1185">Reference proteome</keyword>
<dbReference type="Proteomes" id="UP000317839">
    <property type="component" value="Unassembled WGS sequence"/>
</dbReference>
<dbReference type="AlphaFoldDB" id="A0A545TDJ7"/>
<dbReference type="OrthoDB" id="5734604at2"/>
<proteinExistence type="inferred from homology"/>
<evidence type="ECO:0000256" key="2">
    <source>
        <dbReference type="ARBA" id="ARBA00007703"/>
    </source>
</evidence>
<evidence type="ECO:0000256" key="3">
    <source>
        <dbReference type="ARBA" id="ARBA00022795"/>
    </source>
</evidence>
<dbReference type="InterPro" id="IPR007809">
    <property type="entry name" value="FlgN-like"/>
</dbReference>
<sequence length="153" mass="17855">MKNRQIAQTLIRVWIQDYQSLHDILKAEQKALEQRNFDQLANYIKEKGDVVSRINQHEVPQLFDDAGNLIAQLNQFKLFCENQPNLNQEWQKLLDLIKQCSIKNEVNARLIKLLNDSSRRTFNLIKGFDPDNNVYNAKGNQSTVRYYNSSVSA</sequence>
<dbReference type="InterPro" id="IPR036679">
    <property type="entry name" value="FlgN-like_sf"/>
</dbReference>
<gene>
    <name evidence="4" type="ORF">FLL45_10210</name>
</gene>
<keyword evidence="4" id="KW-0969">Cilium</keyword>
<keyword evidence="4" id="KW-0282">Flagellum</keyword>
<keyword evidence="4" id="KW-0966">Cell projection</keyword>
<dbReference type="SUPFAM" id="SSF140566">
    <property type="entry name" value="FlgN-like"/>
    <property type="match status" value="1"/>
</dbReference>
<dbReference type="EMBL" id="VIKR01000002">
    <property type="protein sequence ID" value="TQV75297.1"/>
    <property type="molecule type" value="Genomic_DNA"/>
</dbReference>
<name>A0A545TDJ7_9GAMM</name>